<evidence type="ECO:0000313" key="17">
    <source>
        <dbReference type="Proteomes" id="UP000240717"/>
    </source>
</evidence>
<accession>A0A2T4Q2X2</accession>
<keyword evidence="8 16" id="KW-0418">Kinase</keyword>
<dbReference type="EMBL" id="PZEV01000004">
    <property type="protein sequence ID" value="PTI52235.1"/>
    <property type="molecule type" value="Genomic_DNA"/>
</dbReference>
<dbReference type="SUPFAM" id="SSF55874">
    <property type="entry name" value="ATPase domain of HSP90 chaperone/DNA topoisomerase II/histidine kinase"/>
    <property type="match status" value="1"/>
</dbReference>
<proteinExistence type="predicted"/>
<sequence length="298" mass="34415">MLLTFIKSIKNEIAIVTFISLLFVLIFFVFSLPKSALILGVAIILFIMCIYWWISYLGFQKEERLKEKVVSLEEELFEMKNKQIEYRKDVESYFLTWVHQIKTPNTASQLLLERNEPNVVNQVRQEIVQIDNYTRLALSYLKLLNEASDMTITEVTIDDLIKPLIMKYRIHFIEQHTKIHYQSIDNSVLTDAQWTSILIEQILNNALKYARGKDIWIDFDSTSQQLCIKDNGIGISQADLPKIFDKGYSGYNGSLNDSSSGIGLFIVKHIAQHLNLNVEVTSELNKGTQFTISFPMQS</sequence>
<dbReference type="InterPro" id="IPR005467">
    <property type="entry name" value="His_kinase_dom"/>
</dbReference>
<keyword evidence="11" id="KW-0902">Two-component regulatory system</keyword>
<dbReference type="SMART" id="SM00387">
    <property type="entry name" value="HATPase_c"/>
    <property type="match status" value="1"/>
</dbReference>
<evidence type="ECO:0000256" key="3">
    <source>
        <dbReference type="ARBA" id="ARBA00012438"/>
    </source>
</evidence>
<comment type="subcellular location">
    <subcellularLocation>
        <location evidence="2">Cell membrane</location>
        <topology evidence="2">Multi-pass membrane protein</topology>
    </subcellularLocation>
</comment>
<keyword evidence="5" id="KW-0808">Transferase</keyword>
<evidence type="ECO:0000256" key="9">
    <source>
        <dbReference type="ARBA" id="ARBA00022840"/>
    </source>
</evidence>
<dbReference type="InterPro" id="IPR004358">
    <property type="entry name" value="Sig_transdc_His_kin-like_C"/>
</dbReference>
<evidence type="ECO:0000256" key="8">
    <source>
        <dbReference type="ARBA" id="ARBA00022777"/>
    </source>
</evidence>
<feature type="domain" description="Histidine kinase" evidence="15">
    <location>
        <begin position="96"/>
        <end position="298"/>
    </location>
</feature>
<evidence type="ECO:0000256" key="5">
    <source>
        <dbReference type="ARBA" id="ARBA00022679"/>
    </source>
</evidence>
<dbReference type="AlphaFoldDB" id="A0A2T4Q2X2"/>
<dbReference type="InterPro" id="IPR003594">
    <property type="entry name" value="HATPase_dom"/>
</dbReference>
<dbReference type="PANTHER" id="PTHR45453">
    <property type="entry name" value="PHOSPHATE REGULON SENSOR PROTEIN PHOR"/>
    <property type="match status" value="1"/>
</dbReference>
<evidence type="ECO:0000256" key="6">
    <source>
        <dbReference type="ARBA" id="ARBA00022692"/>
    </source>
</evidence>
<gene>
    <name evidence="16" type="primary">nsaS</name>
    <name evidence="16" type="ORF">BU085_01880</name>
</gene>
<evidence type="ECO:0000256" key="13">
    <source>
        <dbReference type="ARBA" id="ARBA00042987"/>
    </source>
</evidence>
<dbReference type="Pfam" id="PF02518">
    <property type="entry name" value="HATPase_c"/>
    <property type="match status" value="1"/>
</dbReference>
<dbReference type="Proteomes" id="UP000240717">
    <property type="component" value="Unassembled WGS sequence"/>
</dbReference>
<keyword evidence="9" id="KW-0067">ATP-binding</keyword>
<comment type="catalytic activity">
    <reaction evidence="1">
        <text>ATP + protein L-histidine = ADP + protein N-phospho-L-histidine.</text>
        <dbReference type="EC" id="2.7.13.3"/>
    </reaction>
</comment>
<dbReference type="STRING" id="1194526.A284_01265"/>
<keyword evidence="10 14" id="KW-1133">Transmembrane helix</keyword>
<evidence type="ECO:0000313" key="16">
    <source>
        <dbReference type="EMBL" id="PTI52235.1"/>
    </source>
</evidence>
<dbReference type="RefSeq" id="WP_107552933.1">
    <property type="nucleotide sequence ID" value="NZ_PZEV01000004.1"/>
</dbReference>
<keyword evidence="7" id="KW-0547">Nucleotide-binding</keyword>
<keyword evidence="4" id="KW-1003">Cell membrane</keyword>
<evidence type="ECO:0000256" key="4">
    <source>
        <dbReference type="ARBA" id="ARBA00022475"/>
    </source>
</evidence>
<dbReference type="EC" id="2.7.13.3" evidence="3"/>
<reference evidence="16 17" key="1">
    <citation type="journal article" date="2016" name="Front. Microbiol.">
        <title>Comprehensive Phylogenetic Analysis of Bovine Non-aureus Staphylococci Species Based on Whole-Genome Sequencing.</title>
        <authorList>
            <person name="Naushad S."/>
            <person name="Barkema H.W."/>
            <person name="Luby C."/>
            <person name="Condas L.A."/>
            <person name="Nobrega D.B."/>
            <person name="Carson D.A."/>
            <person name="De Buck J."/>
        </authorList>
    </citation>
    <scope>NUCLEOTIDE SEQUENCE [LARGE SCALE GENOMIC DNA]</scope>
    <source>
        <strain evidence="16 17">SNUC 2993</strain>
    </source>
</reference>
<evidence type="ECO:0000256" key="10">
    <source>
        <dbReference type="ARBA" id="ARBA00022989"/>
    </source>
</evidence>
<protein>
    <recommendedName>
        <fullName evidence="3">histidine kinase</fullName>
        <ecNumber evidence="3">2.7.13.3</ecNumber>
    </recommendedName>
    <alternativeName>
        <fullName evidence="13">Glycopeptide resistance-associated protein S</fullName>
    </alternativeName>
</protein>
<evidence type="ECO:0000256" key="7">
    <source>
        <dbReference type="ARBA" id="ARBA00022741"/>
    </source>
</evidence>
<dbReference type="PANTHER" id="PTHR45453:SF2">
    <property type="entry name" value="HISTIDINE KINASE"/>
    <property type="match status" value="1"/>
</dbReference>
<evidence type="ECO:0000256" key="12">
    <source>
        <dbReference type="ARBA" id="ARBA00023136"/>
    </source>
</evidence>
<dbReference type="InterPro" id="IPR036890">
    <property type="entry name" value="HATPase_C_sf"/>
</dbReference>
<evidence type="ECO:0000256" key="1">
    <source>
        <dbReference type="ARBA" id="ARBA00000085"/>
    </source>
</evidence>
<dbReference type="GO" id="GO:0005524">
    <property type="term" value="F:ATP binding"/>
    <property type="evidence" value="ECO:0007669"/>
    <property type="project" value="UniProtKB-KW"/>
</dbReference>
<dbReference type="GO" id="GO:0000155">
    <property type="term" value="F:phosphorelay sensor kinase activity"/>
    <property type="evidence" value="ECO:0007669"/>
    <property type="project" value="TreeGrafter"/>
</dbReference>
<keyword evidence="6 14" id="KW-0812">Transmembrane</keyword>
<evidence type="ECO:0000256" key="14">
    <source>
        <dbReference type="SAM" id="Phobius"/>
    </source>
</evidence>
<feature type="transmembrane region" description="Helical" evidence="14">
    <location>
        <begin position="36"/>
        <end position="59"/>
    </location>
</feature>
<dbReference type="GO" id="GO:0005886">
    <property type="term" value="C:plasma membrane"/>
    <property type="evidence" value="ECO:0007669"/>
    <property type="project" value="UniProtKB-SubCell"/>
</dbReference>
<keyword evidence="12 14" id="KW-0472">Membrane</keyword>
<organism evidence="16 17">
    <name type="scientific">Staphylococcus warneri</name>
    <dbReference type="NCBI Taxonomy" id="1292"/>
    <lineage>
        <taxon>Bacteria</taxon>
        <taxon>Bacillati</taxon>
        <taxon>Bacillota</taxon>
        <taxon>Bacilli</taxon>
        <taxon>Bacillales</taxon>
        <taxon>Staphylococcaceae</taxon>
        <taxon>Staphylococcus</taxon>
    </lineage>
</organism>
<dbReference type="GO" id="GO:0004721">
    <property type="term" value="F:phosphoprotein phosphatase activity"/>
    <property type="evidence" value="ECO:0007669"/>
    <property type="project" value="TreeGrafter"/>
</dbReference>
<dbReference type="PROSITE" id="PS50109">
    <property type="entry name" value="HIS_KIN"/>
    <property type="match status" value="1"/>
</dbReference>
<evidence type="ECO:0000259" key="15">
    <source>
        <dbReference type="PROSITE" id="PS50109"/>
    </source>
</evidence>
<dbReference type="Gene3D" id="3.30.565.10">
    <property type="entry name" value="Histidine kinase-like ATPase, C-terminal domain"/>
    <property type="match status" value="1"/>
</dbReference>
<evidence type="ECO:0000256" key="2">
    <source>
        <dbReference type="ARBA" id="ARBA00004651"/>
    </source>
</evidence>
<dbReference type="PRINTS" id="PR00344">
    <property type="entry name" value="BCTRLSENSOR"/>
</dbReference>
<evidence type="ECO:0000256" key="11">
    <source>
        <dbReference type="ARBA" id="ARBA00023012"/>
    </source>
</evidence>
<comment type="caution">
    <text evidence="16">The sequence shown here is derived from an EMBL/GenBank/DDBJ whole genome shotgun (WGS) entry which is preliminary data.</text>
</comment>
<dbReference type="InterPro" id="IPR050351">
    <property type="entry name" value="BphY/WalK/GraS-like"/>
</dbReference>
<feature type="transmembrane region" description="Helical" evidence="14">
    <location>
        <begin position="12"/>
        <end position="30"/>
    </location>
</feature>
<dbReference type="GO" id="GO:0016036">
    <property type="term" value="P:cellular response to phosphate starvation"/>
    <property type="evidence" value="ECO:0007669"/>
    <property type="project" value="TreeGrafter"/>
</dbReference>
<name>A0A2T4Q2X2_STAWA</name>